<dbReference type="AlphaFoldDB" id="A1AM23"/>
<gene>
    <name evidence="2" type="ordered locus">Ppro_0763</name>
</gene>
<dbReference type="eggNOG" id="COG2982">
    <property type="taxonomic scope" value="Bacteria"/>
</dbReference>
<protein>
    <submittedName>
        <fullName evidence="2">AsmA family protein</fullName>
    </submittedName>
</protein>
<dbReference type="KEGG" id="ppd:Ppro_0763"/>
<dbReference type="HOGENOM" id="CLU_287263_0_0_7"/>
<dbReference type="Pfam" id="PF05359">
    <property type="entry name" value="DUF748"/>
    <property type="match status" value="1"/>
</dbReference>
<proteinExistence type="predicted"/>
<evidence type="ECO:0000313" key="2">
    <source>
        <dbReference type="EMBL" id="ABK98393.1"/>
    </source>
</evidence>
<dbReference type="InterPro" id="IPR008023">
    <property type="entry name" value="DUF748"/>
</dbReference>
<feature type="domain" description="YhdP central" evidence="1">
    <location>
        <begin position="756"/>
        <end position="1033"/>
    </location>
</feature>
<dbReference type="OrthoDB" id="9758737at2"/>
<organism evidence="2 3">
    <name type="scientific">Pelobacter propionicus (strain DSM 2379 / NBRC 103807 / OttBd1)</name>
    <dbReference type="NCBI Taxonomy" id="338966"/>
    <lineage>
        <taxon>Bacteria</taxon>
        <taxon>Pseudomonadati</taxon>
        <taxon>Thermodesulfobacteriota</taxon>
        <taxon>Desulfuromonadia</taxon>
        <taxon>Desulfuromonadales</taxon>
        <taxon>Desulfuromonadaceae</taxon>
        <taxon>Pelobacter</taxon>
    </lineage>
</organism>
<name>A1AM23_PELPD</name>
<sequence length="1070" mass="117053">MLKRLHIRLPALLLLFLVSGLIGLALFLPRLIDVNAYRDDIITSLRQELNRDVSFGRGTFSMKFGPTFTFDDLSVREKGGGDFLRATRVSVHLALLPLLEKRIVLRTVVVEGADLRLERDAAGRLNIDDLLVPRPGAYKLQLRKVQVNGGVLRWRDRSVAKDGFQAEARISTLLLSGIRPGKRGTVKLECSLLALSGAPGQISLSGSVRLPDSGRPLSTLELDMDAHIRRFDAGRFWPYYGSHIPFGPTGGRLDISTSFKGTPRQFSARGTLRLAGVSVNWPTVFHHPVNPRLAQLQYELKREKNVIDMPLLHFSADGFTVRGSCRIQDVNGPDPRITARASSEPFQLERVRNWIPYGIIADDASRYIEEHITGGLFRLENGLLDGRVSQIAHMERGTNYNVLRIKGTVERGIVSYGPNVPAFSNIRGGLDLLGKDFILSKVTASFGGSPFRLEGRITDYPLLAPCSYPFQMEINPRPAEVAWLARLAGLSGLEFGGTSQLVLKGSGMTSSYALSGEWDLKPASYSFPGIIRKQPGTVNSLSFSSLLSPTATRLNSLTYSLPPLALSAAARLDYGVKPRLTFEVQTNQFLLNEALPILSRWRSYHPRGRLQAHVRGSGNPEEFSAMEYSGTVALQSFAFQPGETFRPVSNLNGSLILRGNGLEASGISMQYGSSFITGRGRVRNFSTPEAEISLSSPQLHLRDLVSGPPRTDTAIRGLSASLSVRDSVCVIRSLSGQLNSSAFAISGRYAGGAAPSADLTLNSRHLDLDELLLLVGAGGEDDGGAKTDLRLRVVAEGSSYKKVRLNRLNLDLSRDSGIFYIHDLQAGLYGGKLNAKGRIAPDSARINRYDLNLNLEKVNAAQFLRALDVSPEVTGSLSLQGNVTARGANMTDIKRSALGNLRLRLEEGKLRKFNVLSKLFSLLNLSQLLKFQLPDMVHGGMPYNEIKGSFAVSDGSVATQDLFIKSDAINISVVGSADIVRELLDFTIGVQPLQTVDKVVNRIPVVGWLLTGKDRSVVTAYYEAKGSWSDPQVKSVSVKSLSKGAWNVFRRVFELPVRLFSDTGEVLLGE</sequence>
<evidence type="ECO:0000313" key="3">
    <source>
        <dbReference type="Proteomes" id="UP000006732"/>
    </source>
</evidence>
<dbReference type="STRING" id="338966.Ppro_0763"/>
<dbReference type="RefSeq" id="WP_011734705.1">
    <property type="nucleotide sequence ID" value="NC_008609.1"/>
</dbReference>
<dbReference type="InterPro" id="IPR025263">
    <property type="entry name" value="YhdP_central"/>
</dbReference>
<dbReference type="InterPro" id="IPR052894">
    <property type="entry name" value="AsmA-related"/>
</dbReference>
<dbReference type="PANTHER" id="PTHR30441">
    <property type="entry name" value="DUF748 DOMAIN-CONTAINING PROTEIN"/>
    <property type="match status" value="1"/>
</dbReference>
<dbReference type="EMBL" id="CP000482">
    <property type="protein sequence ID" value="ABK98393.1"/>
    <property type="molecule type" value="Genomic_DNA"/>
</dbReference>
<dbReference type="GO" id="GO:0090313">
    <property type="term" value="P:regulation of protein targeting to membrane"/>
    <property type="evidence" value="ECO:0007669"/>
    <property type="project" value="TreeGrafter"/>
</dbReference>
<accession>A1AM23</accession>
<dbReference type="Pfam" id="PF13116">
    <property type="entry name" value="YhdP"/>
    <property type="match status" value="1"/>
</dbReference>
<dbReference type="GO" id="GO:0005886">
    <property type="term" value="C:plasma membrane"/>
    <property type="evidence" value="ECO:0007669"/>
    <property type="project" value="TreeGrafter"/>
</dbReference>
<reference evidence="2 3" key="1">
    <citation type="submission" date="2006-10" db="EMBL/GenBank/DDBJ databases">
        <title>Complete sequence of chromosome of Pelobacter propionicus DSM 2379.</title>
        <authorList>
            <consortium name="US DOE Joint Genome Institute"/>
            <person name="Copeland A."/>
            <person name="Lucas S."/>
            <person name="Lapidus A."/>
            <person name="Barry K."/>
            <person name="Detter J.C."/>
            <person name="Glavina del Rio T."/>
            <person name="Hammon N."/>
            <person name="Israni S."/>
            <person name="Dalin E."/>
            <person name="Tice H."/>
            <person name="Pitluck S."/>
            <person name="Saunders E."/>
            <person name="Brettin T."/>
            <person name="Bruce D."/>
            <person name="Han C."/>
            <person name="Tapia R."/>
            <person name="Schmutz J."/>
            <person name="Larimer F."/>
            <person name="Land M."/>
            <person name="Hauser L."/>
            <person name="Kyrpides N."/>
            <person name="Kim E."/>
            <person name="Lovley D."/>
            <person name="Richardson P."/>
        </authorList>
    </citation>
    <scope>NUCLEOTIDE SEQUENCE [LARGE SCALE GENOMIC DNA]</scope>
    <source>
        <strain evidence="3">DSM 2379 / NBRC 103807 / OttBd1</strain>
    </source>
</reference>
<evidence type="ECO:0000259" key="1">
    <source>
        <dbReference type="Pfam" id="PF13116"/>
    </source>
</evidence>
<dbReference type="Proteomes" id="UP000006732">
    <property type="component" value="Chromosome"/>
</dbReference>
<keyword evidence="3" id="KW-1185">Reference proteome</keyword>
<dbReference type="PANTHER" id="PTHR30441:SF4">
    <property type="entry name" value="PROTEIN ASMA"/>
    <property type="match status" value="1"/>
</dbReference>